<reference evidence="1" key="1">
    <citation type="submission" date="2022-11" db="EMBL/GenBank/DDBJ databases">
        <authorList>
            <person name="Petersen C."/>
        </authorList>
    </citation>
    <scope>NUCLEOTIDE SEQUENCE</scope>
    <source>
        <strain evidence="1">IBT 30069</strain>
    </source>
</reference>
<dbReference type="EMBL" id="JAPQKH010000002">
    <property type="protein sequence ID" value="KAJ5113179.1"/>
    <property type="molecule type" value="Genomic_DNA"/>
</dbReference>
<organism evidence="1 2">
    <name type="scientific">Penicillium angulare</name>
    <dbReference type="NCBI Taxonomy" id="116970"/>
    <lineage>
        <taxon>Eukaryota</taxon>
        <taxon>Fungi</taxon>
        <taxon>Dikarya</taxon>
        <taxon>Ascomycota</taxon>
        <taxon>Pezizomycotina</taxon>
        <taxon>Eurotiomycetes</taxon>
        <taxon>Eurotiomycetidae</taxon>
        <taxon>Eurotiales</taxon>
        <taxon>Aspergillaceae</taxon>
        <taxon>Penicillium</taxon>
    </lineage>
</organism>
<dbReference type="AlphaFoldDB" id="A0A9W9G725"/>
<protein>
    <submittedName>
        <fullName evidence="1">Uncharacterized protein</fullName>
    </submittedName>
</protein>
<gene>
    <name evidence="1" type="ORF">N7456_001713</name>
</gene>
<dbReference type="Proteomes" id="UP001149165">
    <property type="component" value="Unassembled WGS sequence"/>
</dbReference>
<comment type="caution">
    <text evidence="1">The sequence shown here is derived from an EMBL/GenBank/DDBJ whole genome shotgun (WGS) entry which is preliminary data.</text>
</comment>
<accession>A0A9W9G725</accession>
<evidence type="ECO:0000313" key="2">
    <source>
        <dbReference type="Proteomes" id="UP001149165"/>
    </source>
</evidence>
<reference evidence="1" key="2">
    <citation type="journal article" date="2023" name="IMA Fungus">
        <title>Comparative genomic study of the Penicillium genus elucidates a diverse pangenome and 15 lateral gene transfer events.</title>
        <authorList>
            <person name="Petersen C."/>
            <person name="Sorensen T."/>
            <person name="Nielsen M.R."/>
            <person name="Sondergaard T.E."/>
            <person name="Sorensen J.L."/>
            <person name="Fitzpatrick D.A."/>
            <person name="Frisvad J.C."/>
            <person name="Nielsen K.L."/>
        </authorList>
    </citation>
    <scope>NUCLEOTIDE SEQUENCE</scope>
    <source>
        <strain evidence="1">IBT 30069</strain>
    </source>
</reference>
<proteinExistence type="predicted"/>
<evidence type="ECO:0000313" key="1">
    <source>
        <dbReference type="EMBL" id="KAJ5113179.1"/>
    </source>
</evidence>
<sequence>MWLSDIDELRERVEYMEDMAAKGGIIPRQMWFSGRPVGDVLGLLKIFDNLEHPEKPNESLSHWEQGTPTNLTGLQTLDFRDKGECPLTGFRRSEMYVVIELNHCGLSESNLPGEDGCVQIVRARMTG</sequence>
<name>A0A9W9G725_9EURO</name>
<keyword evidence="2" id="KW-1185">Reference proteome</keyword>